<dbReference type="Proteomes" id="UP000192223">
    <property type="component" value="Unplaced"/>
</dbReference>
<dbReference type="KEGG" id="apln:108732690"/>
<dbReference type="OrthoDB" id="6609991at2759"/>
<dbReference type="GeneID" id="108732690"/>
<feature type="region of interest" description="Disordered" evidence="1">
    <location>
        <begin position="368"/>
        <end position="402"/>
    </location>
</feature>
<feature type="compositionally biased region" description="Basic and acidic residues" evidence="1">
    <location>
        <begin position="168"/>
        <end position="181"/>
    </location>
</feature>
<dbReference type="InParanoid" id="A0A7F5RA38"/>
<dbReference type="AlphaFoldDB" id="A0A7F5RA38"/>
<evidence type="ECO:0000313" key="2">
    <source>
        <dbReference type="Proteomes" id="UP000192223"/>
    </source>
</evidence>
<protein>
    <submittedName>
        <fullName evidence="3">Uncharacterized protein LOC108732690 isoform X1</fullName>
    </submittedName>
</protein>
<evidence type="ECO:0000256" key="1">
    <source>
        <dbReference type="SAM" id="MobiDB-lite"/>
    </source>
</evidence>
<gene>
    <name evidence="3" type="primary">LOC108732690</name>
</gene>
<dbReference type="RefSeq" id="XP_025832836.1">
    <property type="nucleotide sequence ID" value="XM_025977051.1"/>
</dbReference>
<keyword evidence="2" id="KW-1185">Reference proteome</keyword>
<feature type="region of interest" description="Disordered" evidence="1">
    <location>
        <begin position="1"/>
        <end position="190"/>
    </location>
</feature>
<sequence length="520" mass="56109">MSARPGGGPSKLPERSRISQRQQPTCPVGQPAGSVQSRRPSTSSAVAAASRQRTSGTKTSYLPTSTKSYGYGYGGYAGRQQPQPAVAAKVVCPKQTCPRPADSKTSCPARPSTSKGSQGSLRPCSAPGGPPCSRLSQRPASRGSSSGRSRTSVEQTDGKLVKKVTSTVEKRLEQPPCRSRDGSTPPPTLVTTTTTVEEYFQPDQAGTSGAANQKNITEALAMVKEEDREVKEVMRYPPPSIKSAAPEDYPLQKNLEQLKIQHISIMGRESQAKIELPPPDVPTEEVQPETLAQIMFTEERGMKMDAPPDHLVAHLFPDRDDMVEVSSVTQGTMQDVVVPTAVPPALHSSVLKKDDIHRAMETVSQVEKPAGDIFSQSKGGGSAPPNSVAAKQKRSGKPVKLLTDTTPPWISIDLEKMQDIIGASPARKEITKLDALEETLVPSDTDPNSLEYYLAMEPPRHHSRVQLRGSQKPPWFPGYLIALPDIPECIRLAKSPSAVLAAAWKSVQPKIFDETNISFA</sequence>
<name>A0A7F5RA38_AGRPL</name>
<accession>A0A7F5RA38</accession>
<feature type="compositionally biased region" description="Polar residues" evidence="1">
    <location>
        <begin position="33"/>
        <end position="68"/>
    </location>
</feature>
<evidence type="ECO:0000313" key="3">
    <source>
        <dbReference type="RefSeq" id="XP_025832836.1"/>
    </source>
</evidence>
<organism evidence="2 3">
    <name type="scientific">Agrilus planipennis</name>
    <name type="common">Emerald ash borer</name>
    <name type="synonym">Agrilus marcopoli</name>
    <dbReference type="NCBI Taxonomy" id="224129"/>
    <lineage>
        <taxon>Eukaryota</taxon>
        <taxon>Metazoa</taxon>
        <taxon>Ecdysozoa</taxon>
        <taxon>Arthropoda</taxon>
        <taxon>Hexapoda</taxon>
        <taxon>Insecta</taxon>
        <taxon>Pterygota</taxon>
        <taxon>Neoptera</taxon>
        <taxon>Endopterygota</taxon>
        <taxon>Coleoptera</taxon>
        <taxon>Polyphaga</taxon>
        <taxon>Elateriformia</taxon>
        <taxon>Buprestoidea</taxon>
        <taxon>Buprestidae</taxon>
        <taxon>Agrilinae</taxon>
        <taxon>Agrilus</taxon>
    </lineage>
</organism>
<proteinExistence type="predicted"/>
<feature type="compositionally biased region" description="Polar residues" evidence="1">
    <location>
        <begin position="103"/>
        <end position="120"/>
    </location>
</feature>
<reference evidence="3" key="1">
    <citation type="submission" date="2025-08" db="UniProtKB">
        <authorList>
            <consortium name="RefSeq"/>
        </authorList>
    </citation>
    <scope>IDENTIFICATION</scope>
    <source>
        <tissue evidence="3">Entire body</tissue>
    </source>
</reference>
<feature type="compositionally biased region" description="Low complexity" evidence="1">
    <location>
        <begin position="141"/>
        <end position="152"/>
    </location>
</feature>